<dbReference type="RefSeq" id="WP_144728230.1">
    <property type="nucleotide sequence ID" value="NZ_ML675578.1"/>
</dbReference>
<evidence type="ECO:0000256" key="5">
    <source>
        <dbReference type="SAM" id="Phobius"/>
    </source>
</evidence>
<dbReference type="AlphaFoldDB" id="A0A557SYE7"/>
<keyword evidence="2 5" id="KW-0812">Transmembrane</keyword>
<keyword evidence="8" id="KW-1185">Reference proteome</keyword>
<dbReference type="GO" id="GO:0005737">
    <property type="term" value="C:cytoplasm"/>
    <property type="evidence" value="ECO:0007669"/>
    <property type="project" value="TreeGrafter"/>
</dbReference>
<feature type="transmembrane region" description="Helical" evidence="5">
    <location>
        <begin position="126"/>
        <end position="143"/>
    </location>
</feature>
<dbReference type="Proteomes" id="UP000315289">
    <property type="component" value="Unassembled WGS sequence"/>
</dbReference>
<feature type="transmembrane region" description="Helical" evidence="5">
    <location>
        <begin position="328"/>
        <end position="346"/>
    </location>
</feature>
<dbReference type="SUPFAM" id="SSF50156">
    <property type="entry name" value="PDZ domain-like"/>
    <property type="match status" value="1"/>
</dbReference>
<organism evidence="7 8">
    <name type="scientific">Candidatus Nitrosocosmicus arcticus</name>
    <dbReference type="NCBI Taxonomy" id="2035267"/>
    <lineage>
        <taxon>Archaea</taxon>
        <taxon>Nitrososphaerota</taxon>
        <taxon>Nitrososphaeria</taxon>
        <taxon>Nitrososphaerales</taxon>
        <taxon>Nitrososphaeraceae</taxon>
        <taxon>Candidatus Nitrosocosmicus</taxon>
    </lineage>
</organism>
<evidence type="ECO:0000256" key="3">
    <source>
        <dbReference type="ARBA" id="ARBA00022989"/>
    </source>
</evidence>
<dbReference type="InterPro" id="IPR036034">
    <property type="entry name" value="PDZ_sf"/>
</dbReference>
<proteinExistence type="predicted"/>
<comment type="caution">
    <text evidence="7">The sequence shown here is derived from an EMBL/GenBank/DDBJ whole genome shotgun (WGS) entry which is preliminary data.</text>
</comment>
<dbReference type="PRINTS" id="PR01000">
    <property type="entry name" value="SREBPS2PTASE"/>
</dbReference>
<keyword evidence="4 5" id="KW-0472">Membrane</keyword>
<feature type="transmembrane region" description="Helical" evidence="5">
    <location>
        <begin position="45"/>
        <end position="66"/>
    </location>
</feature>
<evidence type="ECO:0000259" key="6">
    <source>
        <dbReference type="Pfam" id="PF02163"/>
    </source>
</evidence>
<dbReference type="Pfam" id="PF02163">
    <property type="entry name" value="Peptidase_M50"/>
    <property type="match status" value="1"/>
</dbReference>
<dbReference type="GO" id="GO:0031293">
    <property type="term" value="P:membrane protein intracellular domain proteolysis"/>
    <property type="evidence" value="ECO:0007669"/>
    <property type="project" value="TreeGrafter"/>
</dbReference>
<comment type="subcellular location">
    <subcellularLocation>
        <location evidence="1">Endomembrane system</location>
        <topology evidence="1">Multi-pass membrane protein</topology>
    </subcellularLocation>
</comment>
<dbReference type="InterPro" id="IPR008915">
    <property type="entry name" value="Peptidase_M50"/>
</dbReference>
<evidence type="ECO:0000256" key="2">
    <source>
        <dbReference type="ARBA" id="ARBA00022692"/>
    </source>
</evidence>
<evidence type="ECO:0000256" key="4">
    <source>
        <dbReference type="ARBA" id="ARBA00023136"/>
    </source>
</evidence>
<sequence length="408" mass="44529">MEHQSKIKFDLHLPLILIHTPYGLKFFDKVSKTKAARFYAKFNTFLMPLITIMALFLIIGSVAALFSSESIREGARGVGPQANLLIPGLNPYLPVWEGWVALVITIIVHEAGHGIIARVYGVKVESTGLVLFLGIPIGAFVNIERDELNRISTKQKSSILTAGPMTNIVLAAISLFVILLITSTLVITKPIDPASYGVVVTNVNQGSLAESIGLAKGTTIQQIQNNQIRNPVELNDNLNANLGKLITLGITNENGEKLTKQATLPPQREPGKGILGVSITPVADPKEVLDRYNSMIFTSPLGLLAPPTFVQGMVPYSDFMADKYTSPIFGSYFTIPASLFFWLWFINFNVAIFNALPIGPLDGGQLYNSLIDKKTQNKKGIIKHASKILTYGMVIVVVLSIALPYILK</sequence>
<feature type="transmembrane region" description="Helical" evidence="5">
    <location>
        <begin position="388"/>
        <end position="407"/>
    </location>
</feature>
<dbReference type="GO" id="GO:0016020">
    <property type="term" value="C:membrane"/>
    <property type="evidence" value="ECO:0007669"/>
    <property type="project" value="InterPro"/>
</dbReference>
<evidence type="ECO:0000256" key="1">
    <source>
        <dbReference type="ARBA" id="ARBA00004127"/>
    </source>
</evidence>
<evidence type="ECO:0000313" key="7">
    <source>
        <dbReference type="EMBL" id="TVP41627.1"/>
    </source>
</evidence>
<gene>
    <name evidence="7" type="ORF">NARC_10033</name>
</gene>
<feature type="domain" description="Peptidase M50" evidence="6">
    <location>
        <begin position="100"/>
        <end position="396"/>
    </location>
</feature>
<reference evidence="7 8" key="1">
    <citation type="journal article" date="2019" name="Front. Microbiol.">
        <title>Ammonia Oxidation by the Arctic Terrestrial Thaumarchaeote Candidatus Nitrosocosmicus arcticus Is Stimulated by Increasing Temperatures.</title>
        <authorList>
            <person name="Alves R.J.E."/>
            <person name="Kerou M."/>
            <person name="Zappe A."/>
            <person name="Bittner R."/>
            <person name="Abby S.S."/>
            <person name="Schmidt H.A."/>
            <person name="Pfeifer K."/>
            <person name="Schleper C."/>
        </authorList>
    </citation>
    <scope>NUCLEOTIDE SEQUENCE [LARGE SCALE GENOMIC DNA]</scope>
    <source>
        <strain evidence="7 8">Kfb</strain>
    </source>
</reference>
<dbReference type="CDD" id="cd05709">
    <property type="entry name" value="S2P-M50"/>
    <property type="match status" value="1"/>
</dbReference>
<dbReference type="OrthoDB" id="15212at2157"/>
<dbReference type="PANTHER" id="PTHR13325">
    <property type="entry name" value="PROTEASE M50 MEMBRANE-BOUND TRANSCRIPTION FACTOR SITE 2 PROTEASE"/>
    <property type="match status" value="1"/>
</dbReference>
<dbReference type="InterPro" id="IPR001193">
    <property type="entry name" value="MBTPS2"/>
</dbReference>
<dbReference type="Gene3D" id="2.30.42.10">
    <property type="match status" value="1"/>
</dbReference>
<name>A0A557SYE7_9ARCH</name>
<protein>
    <submittedName>
        <fullName evidence="7">Putative peptidase M50</fullName>
    </submittedName>
</protein>
<dbReference type="PANTHER" id="PTHR13325:SF3">
    <property type="entry name" value="MEMBRANE-BOUND TRANSCRIPTION FACTOR SITE-2 PROTEASE"/>
    <property type="match status" value="1"/>
</dbReference>
<feature type="transmembrane region" description="Helical" evidence="5">
    <location>
        <begin position="99"/>
        <end position="120"/>
    </location>
</feature>
<dbReference type="GO" id="GO:0004222">
    <property type="term" value="F:metalloendopeptidase activity"/>
    <property type="evidence" value="ECO:0007669"/>
    <property type="project" value="InterPro"/>
</dbReference>
<dbReference type="EMBL" id="VOAH01000001">
    <property type="protein sequence ID" value="TVP41627.1"/>
    <property type="molecule type" value="Genomic_DNA"/>
</dbReference>
<keyword evidence="3 5" id="KW-1133">Transmembrane helix</keyword>
<evidence type="ECO:0000313" key="8">
    <source>
        <dbReference type="Proteomes" id="UP000315289"/>
    </source>
</evidence>
<dbReference type="GO" id="GO:0012505">
    <property type="term" value="C:endomembrane system"/>
    <property type="evidence" value="ECO:0007669"/>
    <property type="project" value="UniProtKB-SubCell"/>
</dbReference>
<feature type="transmembrane region" description="Helical" evidence="5">
    <location>
        <begin position="164"/>
        <end position="187"/>
    </location>
</feature>
<accession>A0A557SYE7</accession>